<dbReference type="PANTHER" id="PTHR30619">
    <property type="entry name" value="DNA INTERNALIZATION/COMPETENCE PROTEIN COMEC/REC2"/>
    <property type="match status" value="1"/>
</dbReference>
<dbReference type="SUPFAM" id="SSF56281">
    <property type="entry name" value="Metallo-hydrolase/oxidoreductase"/>
    <property type="match status" value="1"/>
</dbReference>
<dbReference type="Gene3D" id="3.60.15.10">
    <property type="entry name" value="Ribonuclease Z/Hydroxyacylglutathione hydrolase-like"/>
    <property type="match status" value="1"/>
</dbReference>
<name>A0A1G2HWW4_9BACT</name>
<feature type="domain" description="Metallo-beta-lactamase" evidence="1">
    <location>
        <begin position="44"/>
        <end position="244"/>
    </location>
</feature>
<dbReference type="InterPro" id="IPR035681">
    <property type="entry name" value="ComA-like_MBL"/>
</dbReference>
<protein>
    <recommendedName>
        <fullName evidence="1">Metallo-beta-lactamase domain-containing protein</fullName>
    </recommendedName>
</protein>
<dbReference type="InterPro" id="IPR001279">
    <property type="entry name" value="Metallo-B-lactamas"/>
</dbReference>
<dbReference type="EMBL" id="MHOP01000002">
    <property type="protein sequence ID" value="OGZ66711.1"/>
    <property type="molecule type" value="Genomic_DNA"/>
</dbReference>
<organism evidence="2 3">
    <name type="scientific">Candidatus Staskawiczbacteria bacterium RIFCSPHIGHO2_01_FULL_41_41</name>
    <dbReference type="NCBI Taxonomy" id="1802203"/>
    <lineage>
        <taxon>Bacteria</taxon>
        <taxon>Candidatus Staskawicziibacteriota</taxon>
    </lineage>
</organism>
<evidence type="ECO:0000313" key="2">
    <source>
        <dbReference type="EMBL" id="OGZ66711.1"/>
    </source>
</evidence>
<comment type="caution">
    <text evidence="2">The sequence shown here is derived from an EMBL/GenBank/DDBJ whole genome shotgun (WGS) entry which is preliminary data.</text>
</comment>
<accession>A0A1G2HWW4</accession>
<sequence length="287" mass="31478">MVTKNKILLGLVAMVVVLDFLVFKEVFMLAGPRYLNVEILDVGQGDSIFIRTPAHRNIVIDGGPDAAVLSKLSGRLPFWQKSLDVVILTHPDADHLMGILEILKKYKADYIVWTGMEREGANYQEWLSLLQKAKERGSQIIIAKPGLVITSGGAAVEVLHPFENLEGQFFKEANDTGIVARLAYGKKSFLFTADISSKVEEQLVTAGGVASDVLKVAHHGSKYSSFESFLQAVNPKVAVISVGGENTYGHPTPEVLQRLAKFGITVLRTDQRGDIKFVSDGEKIQIK</sequence>
<dbReference type="PANTHER" id="PTHR30619:SF1">
    <property type="entry name" value="RECOMBINATION PROTEIN 2"/>
    <property type="match status" value="1"/>
</dbReference>
<proteinExistence type="predicted"/>
<dbReference type="InterPro" id="IPR052159">
    <property type="entry name" value="Competence_DNA_uptake"/>
</dbReference>
<dbReference type="Proteomes" id="UP000178774">
    <property type="component" value="Unassembled WGS sequence"/>
</dbReference>
<dbReference type="SMART" id="SM00849">
    <property type="entry name" value="Lactamase_B"/>
    <property type="match status" value="1"/>
</dbReference>
<evidence type="ECO:0000259" key="1">
    <source>
        <dbReference type="SMART" id="SM00849"/>
    </source>
</evidence>
<reference evidence="2 3" key="1">
    <citation type="journal article" date="2016" name="Nat. Commun.">
        <title>Thousands of microbial genomes shed light on interconnected biogeochemical processes in an aquifer system.</title>
        <authorList>
            <person name="Anantharaman K."/>
            <person name="Brown C.T."/>
            <person name="Hug L.A."/>
            <person name="Sharon I."/>
            <person name="Castelle C.J."/>
            <person name="Probst A.J."/>
            <person name="Thomas B.C."/>
            <person name="Singh A."/>
            <person name="Wilkins M.J."/>
            <person name="Karaoz U."/>
            <person name="Brodie E.L."/>
            <person name="Williams K.H."/>
            <person name="Hubbard S.S."/>
            <person name="Banfield J.F."/>
        </authorList>
    </citation>
    <scope>NUCLEOTIDE SEQUENCE [LARGE SCALE GENOMIC DNA]</scope>
</reference>
<dbReference type="CDD" id="cd07731">
    <property type="entry name" value="ComA-like_MBL-fold"/>
    <property type="match status" value="1"/>
</dbReference>
<dbReference type="AlphaFoldDB" id="A0A1G2HWW4"/>
<gene>
    <name evidence="2" type="ORF">A2822_00760</name>
</gene>
<dbReference type="Pfam" id="PF00753">
    <property type="entry name" value="Lactamase_B"/>
    <property type="match status" value="1"/>
</dbReference>
<evidence type="ECO:0000313" key="3">
    <source>
        <dbReference type="Proteomes" id="UP000178774"/>
    </source>
</evidence>
<dbReference type="InterPro" id="IPR036866">
    <property type="entry name" value="RibonucZ/Hydroxyglut_hydro"/>
</dbReference>